<dbReference type="PANTHER" id="PTHR43047">
    <property type="entry name" value="TWO-COMPONENT HISTIDINE PROTEIN KINASE"/>
    <property type="match status" value="1"/>
</dbReference>
<dbReference type="SUPFAM" id="SSF47384">
    <property type="entry name" value="Homodimeric domain of signal transducing histidine kinase"/>
    <property type="match status" value="1"/>
</dbReference>
<name>A0A2W1JI86_9CYAN</name>
<dbReference type="Gene3D" id="1.10.287.130">
    <property type="match status" value="1"/>
</dbReference>
<dbReference type="PRINTS" id="PR00344">
    <property type="entry name" value="BCTRLSENSOR"/>
</dbReference>
<evidence type="ECO:0000256" key="7">
    <source>
        <dbReference type="PROSITE-ProRule" id="PRU00169"/>
    </source>
</evidence>
<dbReference type="PROSITE" id="PS50109">
    <property type="entry name" value="HIS_KIN"/>
    <property type="match status" value="1"/>
</dbReference>
<evidence type="ECO:0000256" key="1">
    <source>
        <dbReference type="ARBA" id="ARBA00000085"/>
    </source>
</evidence>
<feature type="coiled-coil region" evidence="8">
    <location>
        <begin position="166"/>
        <end position="218"/>
    </location>
</feature>
<dbReference type="InterPro" id="IPR003594">
    <property type="entry name" value="HATPase_dom"/>
</dbReference>
<dbReference type="InterPro" id="IPR004358">
    <property type="entry name" value="Sig_transdc_His_kin-like_C"/>
</dbReference>
<evidence type="ECO:0000256" key="3">
    <source>
        <dbReference type="ARBA" id="ARBA00022553"/>
    </source>
</evidence>
<feature type="domain" description="Response regulatory" evidence="10">
    <location>
        <begin position="32"/>
        <end position="156"/>
    </location>
</feature>
<proteinExistence type="predicted"/>
<dbReference type="InterPro" id="IPR011006">
    <property type="entry name" value="CheY-like_superfamily"/>
</dbReference>
<evidence type="ECO:0000259" key="10">
    <source>
        <dbReference type="PROSITE" id="PS50110"/>
    </source>
</evidence>
<dbReference type="Gene3D" id="3.40.50.2300">
    <property type="match status" value="1"/>
</dbReference>
<evidence type="ECO:0000256" key="2">
    <source>
        <dbReference type="ARBA" id="ARBA00012438"/>
    </source>
</evidence>
<keyword evidence="8" id="KW-0175">Coiled coil</keyword>
<dbReference type="EMBL" id="PQWO01000006">
    <property type="protein sequence ID" value="PZD73188.1"/>
    <property type="molecule type" value="Genomic_DNA"/>
</dbReference>
<evidence type="ECO:0000313" key="11">
    <source>
        <dbReference type="EMBL" id="PZD73188.1"/>
    </source>
</evidence>
<comment type="caution">
    <text evidence="11">The sequence shown here is derived from an EMBL/GenBank/DDBJ whole genome shotgun (WGS) entry which is preliminary data.</text>
</comment>
<dbReference type="Proteomes" id="UP000248857">
    <property type="component" value="Unassembled WGS sequence"/>
</dbReference>
<dbReference type="PROSITE" id="PS50110">
    <property type="entry name" value="RESPONSE_REGULATORY"/>
    <property type="match status" value="1"/>
</dbReference>
<evidence type="ECO:0000256" key="8">
    <source>
        <dbReference type="SAM" id="Coils"/>
    </source>
</evidence>
<dbReference type="OrthoDB" id="438185at2"/>
<accession>A0A2W1JI86</accession>
<organism evidence="11 12">
    <name type="scientific">Acaryochloris thomasi RCC1774</name>
    <dbReference type="NCBI Taxonomy" id="1764569"/>
    <lineage>
        <taxon>Bacteria</taxon>
        <taxon>Bacillati</taxon>
        <taxon>Cyanobacteriota</taxon>
        <taxon>Cyanophyceae</taxon>
        <taxon>Acaryochloridales</taxon>
        <taxon>Acaryochloridaceae</taxon>
        <taxon>Acaryochloris</taxon>
        <taxon>Acaryochloris thomasi</taxon>
    </lineage>
</organism>
<dbReference type="GO" id="GO:0009927">
    <property type="term" value="F:histidine phosphotransfer kinase activity"/>
    <property type="evidence" value="ECO:0007669"/>
    <property type="project" value="TreeGrafter"/>
</dbReference>
<keyword evidence="6" id="KW-0902">Two-component regulatory system</keyword>
<dbReference type="GO" id="GO:0000155">
    <property type="term" value="F:phosphorelay sensor kinase activity"/>
    <property type="evidence" value="ECO:0007669"/>
    <property type="project" value="InterPro"/>
</dbReference>
<keyword evidence="4" id="KW-0808">Transferase</keyword>
<keyword evidence="11" id="KW-0378">Hydrolase</keyword>
<dbReference type="InterPro" id="IPR005467">
    <property type="entry name" value="His_kinase_dom"/>
</dbReference>
<dbReference type="InterPro" id="IPR001789">
    <property type="entry name" value="Sig_transdc_resp-reg_receiver"/>
</dbReference>
<dbReference type="SUPFAM" id="SSF52172">
    <property type="entry name" value="CheY-like"/>
    <property type="match status" value="1"/>
</dbReference>
<evidence type="ECO:0000313" key="12">
    <source>
        <dbReference type="Proteomes" id="UP000248857"/>
    </source>
</evidence>
<dbReference type="InterPro" id="IPR003661">
    <property type="entry name" value="HisK_dim/P_dom"/>
</dbReference>
<gene>
    <name evidence="11" type="ORF">C1752_02247</name>
</gene>
<dbReference type="GO" id="GO:0005886">
    <property type="term" value="C:plasma membrane"/>
    <property type="evidence" value="ECO:0007669"/>
    <property type="project" value="TreeGrafter"/>
</dbReference>
<evidence type="ECO:0000256" key="4">
    <source>
        <dbReference type="ARBA" id="ARBA00022679"/>
    </source>
</evidence>
<comment type="catalytic activity">
    <reaction evidence="1">
        <text>ATP + protein L-histidine = ADP + protein N-phospho-L-histidine.</text>
        <dbReference type="EC" id="2.7.13.3"/>
    </reaction>
</comment>
<dbReference type="SMART" id="SM00387">
    <property type="entry name" value="HATPase_c"/>
    <property type="match status" value="1"/>
</dbReference>
<keyword evidence="12" id="KW-1185">Reference proteome</keyword>
<evidence type="ECO:0000256" key="6">
    <source>
        <dbReference type="ARBA" id="ARBA00023012"/>
    </source>
</evidence>
<dbReference type="InterPro" id="IPR036097">
    <property type="entry name" value="HisK_dim/P_sf"/>
</dbReference>
<dbReference type="RefSeq" id="WP_110986209.1">
    <property type="nucleotide sequence ID" value="NZ_CAWNWM010000006.1"/>
</dbReference>
<sequence length="452" mass="50587">MINSTVLKLGNLDPMVFAQDRGEGKQAGAAWKIMLVDDDVSIHQATKVALKFFTFEGRSLHFVSAYSAQEAKSLIQSHPDTALILLDVIMESQDAGLQVAQYIREVAQNSIVRIILRTGQPGQVPEESVVVEYDINDYKTKLELTQQKLFTTLVSSLRSYRDLLALQESQNELAQLNLELQRFNQNLEQLVSERTQALEQKNDQLTHEVQERQKAEDALRIYLHALTHDLRNPVTGMMNVVGSLLKRPTTGDDSAPQIQIPSSVITRMKAGCDRQLKMINSLIETHEIEVWGIALRQQPFALETMLQGLAEEWEPSFSKKRMTAAYQIEPGLPLVYGDRNQIWRVFENLLANVIKYNPPGIAVSVTVTVDADPARLRCAVTDTGTGIDANQIPDLFKLYQRGSTRPTRGLGIGLYICRCIVEAHCGTIGINSELGAGSEFWFTLPTMREDCS</sequence>
<dbReference type="InterPro" id="IPR036890">
    <property type="entry name" value="HATPase_C_sf"/>
</dbReference>
<dbReference type="Pfam" id="PF02518">
    <property type="entry name" value="HATPase_c"/>
    <property type="match status" value="1"/>
</dbReference>
<dbReference type="CDD" id="cd00156">
    <property type="entry name" value="REC"/>
    <property type="match status" value="1"/>
</dbReference>
<protein>
    <recommendedName>
        <fullName evidence="2">histidine kinase</fullName>
        <ecNumber evidence="2">2.7.13.3</ecNumber>
    </recommendedName>
</protein>
<dbReference type="PANTHER" id="PTHR43047:SF72">
    <property type="entry name" value="OSMOSENSING HISTIDINE PROTEIN KINASE SLN1"/>
    <property type="match status" value="1"/>
</dbReference>
<feature type="modified residue" description="4-aspartylphosphate" evidence="7">
    <location>
        <position position="87"/>
    </location>
</feature>
<dbReference type="EC" id="2.7.13.3" evidence="2"/>
<feature type="domain" description="Histidine kinase" evidence="9">
    <location>
        <begin position="225"/>
        <end position="448"/>
    </location>
</feature>
<evidence type="ECO:0000256" key="5">
    <source>
        <dbReference type="ARBA" id="ARBA00022777"/>
    </source>
</evidence>
<dbReference type="Gene3D" id="3.30.565.10">
    <property type="entry name" value="Histidine kinase-like ATPase, C-terminal domain"/>
    <property type="match status" value="1"/>
</dbReference>
<dbReference type="GO" id="GO:0016787">
    <property type="term" value="F:hydrolase activity"/>
    <property type="evidence" value="ECO:0007669"/>
    <property type="project" value="UniProtKB-KW"/>
</dbReference>
<keyword evidence="5" id="KW-0418">Kinase</keyword>
<evidence type="ECO:0000259" key="9">
    <source>
        <dbReference type="PROSITE" id="PS50109"/>
    </source>
</evidence>
<keyword evidence="3 7" id="KW-0597">Phosphoprotein</keyword>
<dbReference type="AlphaFoldDB" id="A0A2W1JI86"/>
<reference evidence="11 12" key="1">
    <citation type="journal article" date="2018" name="Sci. Rep.">
        <title>A novel species of the marine cyanobacterium Acaryochloris with a unique pigment content and lifestyle.</title>
        <authorList>
            <person name="Partensky F."/>
            <person name="Six C."/>
            <person name="Ratin M."/>
            <person name="Garczarek L."/>
            <person name="Vaulot D."/>
            <person name="Probert I."/>
            <person name="Calteau A."/>
            <person name="Gourvil P."/>
            <person name="Marie D."/>
            <person name="Grebert T."/>
            <person name="Bouchier C."/>
            <person name="Le Panse S."/>
            <person name="Gachenot M."/>
            <person name="Rodriguez F."/>
            <person name="Garrido J.L."/>
        </authorList>
    </citation>
    <scope>NUCLEOTIDE SEQUENCE [LARGE SCALE GENOMIC DNA]</scope>
    <source>
        <strain evidence="11 12">RCC1774</strain>
    </source>
</reference>
<dbReference type="CDD" id="cd00082">
    <property type="entry name" value="HisKA"/>
    <property type="match status" value="1"/>
</dbReference>
<dbReference type="SUPFAM" id="SSF55874">
    <property type="entry name" value="ATPase domain of HSP90 chaperone/DNA topoisomerase II/histidine kinase"/>
    <property type="match status" value="1"/>
</dbReference>